<comment type="caution">
    <text evidence="2">The sequence shown here is derived from an EMBL/GenBank/DDBJ whole genome shotgun (WGS) entry which is preliminary data.</text>
</comment>
<dbReference type="Proteomes" id="UP001172673">
    <property type="component" value="Unassembled WGS sequence"/>
</dbReference>
<dbReference type="EMBL" id="JAPDRK010000013">
    <property type="protein sequence ID" value="KAJ9606729.1"/>
    <property type="molecule type" value="Genomic_DNA"/>
</dbReference>
<gene>
    <name evidence="2" type="ORF">H2200_008738</name>
</gene>
<reference evidence="2" key="1">
    <citation type="submission" date="2022-10" db="EMBL/GenBank/DDBJ databases">
        <title>Culturing micro-colonial fungi from biological soil crusts in the Mojave desert and describing Neophaeococcomyces mojavensis, and introducing the new genera and species Taxawa tesnikishii.</title>
        <authorList>
            <person name="Kurbessoian T."/>
            <person name="Stajich J.E."/>
        </authorList>
    </citation>
    <scope>NUCLEOTIDE SEQUENCE</scope>
    <source>
        <strain evidence="2">TK_41</strain>
    </source>
</reference>
<accession>A0AA39CFV7</accession>
<feature type="region of interest" description="Disordered" evidence="1">
    <location>
        <begin position="173"/>
        <end position="310"/>
    </location>
</feature>
<feature type="compositionally biased region" description="Polar residues" evidence="1">
    <location>
        <begin position="297"/>
        <end position="310"/>
    </location>
</feature>
<proteinExistence type="predicted"/>
<evidence type="ECO:0000313" key="3">
    <source>
        <dbReference type="Proteomes" id="UP001172673"/>
    </source>
</evidence>
<name>A0AA39CFV7_9EURO</name>
<keyword evidence="3" id="KW-1185">Reference proteome</keyword>
<feature type="region of interest" description="Disordered" evidence="1">
    <location>
        <begin position="335"/>
        <end position="359"/>
    </location>
</feature>
<feature type="compositionally biased region" description="Basic and acidic residues" evidence="1">
    <location>
        <begin position="49"/>
        <end position="68"/>
    </location>
</feature>
<sequence>MVAPAGNTLKPCLAELLRTCVHPSSLVLRCEHVFGKAQTGSRGNVVGGRKPEEQGFQEQDHTDAHQDDSGDSDNESPTRTQQLHYIRGAPSPSRPLPLRLVLSDGHLQIQAVIAANTRNWREVSSLQTGDNLEIAKFDVRSAPRLNGRGRVVYLGIQECALIQQDRTILAQQEDSPLEGGGFLRDADDEMSPKKPSLQEVQSLKDEYRSWSRKRDRKHTSGEVEQPTSPPRKTHSFQEVHSDDDEGFDTLSVSQSQIDQRRADLRNIQESPAIDRNPPSRLGVSKDYSRAETPESLLVQTSPLRNPPTNGQHVGLKAGEHDILNLPTTPFTNLAYAAASGPGPQRQSESHSPALPGPQLAHASLNTVPAKQSLASILMTRPQKSYPCPPIFALISWISPSLIHRPNTPFPPKRHLKIHDPSISNRHSGLTVAVFVDAINFTPQVGTVALFKGLVMNWVRSSGGDIILNRYPLKVGSQLDALADTNRQGEEGDEWFVEDEEKLVEMGYDVQSMRNWWAERRIAMEKGK</sequence>
<dbReference type="AlphaFoldDB" id="A0AA39CFV7"/>
<protein>
    <submittedName>
        <fullName evidence="2">Uncharacterized protein</fullName>
    </submittedName>
</protein>
<organism evidence="2 3">
    <name type="scientific">Cladophialophora chaetospira</name>
    <dbReference type="NCBI Taxonomy" id="386627"/>
    <lineage>
        <taxon>Eukaryota</taxon>
        <taxon>Fungi</taxon>
        <taxon>Dikarya</taxon>
        <taxon>Ascomycota</taxon>
        <taxon>Pezizomycotina</taxon>
        <taxon>Eurotiomycetes</taxon>
        <taxon>Chaetothyriomycetidae</taxon>
        <taxon>Chaetothyriales</taxon>
        <taxon>Herpotrichiellaceae</taxon>
        <taxon>Cladophialophora</taxon>
    </lineage>
</organism>
<feature type="region of interest" description="Disordered" evidence="1">
    <location>
        <begin position="39"/>
        <end position="80"/>
    </location>
</feature>
<evidence type="ECO:0000256" key="1">
    <source>
        <dbReference type="SAM" id="MobiDB-lite"/>
    </source>
</evidence>
<evidence type="ECO:0000313" key="2">
    <source>
        <dbReference type="EMBL" id="KAJ9606729.1"/>
    </source>
</evidence>